<dbReference type="Pfam" id="PF00378">
    <property type="entry name" value="ECH_1"/>
    <property type="match status" value="1"/>
</dbReference>
<dbReference type="KEGG" id="prt:AUC31_13185"/>
<dbReference type="PANTHER" id="PTHR11941:SF54">
    <property type="entry name" value="ENOYL-COA HYDRATASE, MITOCHONDRIAL"/>
    <property type="match status" value="1"/>
</dbReference>
<keyword evidence="2" id="KW-0456">Lyase</keyword>
<dbReference type="FunFam" id="3.90.226.10:FF:000009">
    <property type="entry name" value="Carnitinyl-CoA dehydratase"/>
    <property type="match status" value="1"/>
</dbReference>
<dbReference type="PANTHER" id="PTHR11941">
    <property type="entry name" value="ENOYL-COA HYDRATASE-RELATED"/>
    <property type="match status" value="1"/>
</dbReference>
<dbReference type="Gene3D" id="1.10.12.10">
    <property type="entry name" value="Lyase 2-enoyl-coa Hydratase, Chain A, domain 2"/>
    <property type="match status" value="1"/>
</dbReference>
<name>A0A0U2N6I0_9BACL</name>
<accession>A0A0U2N6I0</accession>
<evidence type="ECO:0000313" key="4">
    <source>
        <dbReference type="Proteomes" id="UP000067683"/>
    </source>
</evidence>
<dbReference type="InterPro" id="IPR029045">
    <property type="entry name" value="ClpP/crotonase-like_dom_sf"/>
</dbReference>
<dbReference type="InterPro" id="IPR001753">
    <property type="entry name" value="Enoyl-CoA_hydra/iso"/>
</dbReference>
<dbReference type="InterPro" id="IPR014748">
    <property type="entry name" value="Enoyl-CoA_hydra_C"/>
</dbReference>
<sequence length="260" mass="27730">MTNQLDAVHLEINDSIAVVTLDHQPLNVLNATVLEQLDQAIDALQETEVRAVVLRSASAKAFAAGADISQFPELTKMGGIELLEKGKRIFDKLTEGKAPVICAVHGLALGAGLELALACDIRIADHSAKFGLPETGLGILPGYGGTQRLSRLVGPGKAKELVLSGVWLNGQEAYEAKLVERLVPEGQAFETAYALAEQIAGKGPLAVAFAKEAIDEGLDLPLSEAQFLETRMFAKLVGTEDMDEGVQAFIEKRKPNFTGK</sequence>
<proteinExistence type="inferred from homology"/>
<dbReference type="GO" id="GO:0006635">
    <property type="term" value="P:fatty acid beta-oxidation"/>
    <property type="evidence" value="ECO:0007669"/>
    <property type="project" value="TreeGrafter"/>
</dbReference>
<dbReference type="RefSeq" id="WP_058382792.1">
    <property type="nucleotide sequence ID" value="NZ_CP013659.2"/>
</dbReference>
<organism evidence="3 4">
    <name type="scientific">Planococcus rifietoensis</name>
    <dbReference type="NCBI Taxonomy" id="200991"/>
    <lineage>
        <taxon>Bacteria</taxon>
        <taxon>Bacillati</taxon>
        <taxon>Bacillota</taxon>
        <taxon>Bacilli</taxon>
        <taxon>Bacillales</taxon>
        <taxon>Caryophanaceae</taxon>
        <taxon>Planococcus</taxon>
    </lineage>
</organism>
<dbReference type="Proteomes" id="UP000067683">
    <property type="component" value="Chromosome"/>
</dbReference>
<dbReference type="CDD" id="cd06558">
    <property type="entry name" value="crotonase-like"/>
    <property type="match status" value="1"/>
</dbReference>
<evidence type="ECO:0000256" key="1">
    <source>
        <dbReference type="ARBA" id="ARBA00005254"/>
    </source>
</evidence>
<reference evidence="3" key="1">
    <citation type="submission" date="2016-01" db="EMBL/GenBank/DDBJ databases">
        <title>Complete genome of Planococcus rifietoensis type strain M8.</title>
        <authorList>
            <person name="See-Too W.S."/>
        </authorList>
    </citation>
    <scope>NUCLEOTIDE SEQUENCE [LARGE SCALE GENOMIC DNA]</scope>
    <source>
        <strain evidence="3">M8</strain>
    </source>
</reference>
<dbReference type="GO" id="GO:0016836">
    <property type="term" value="F:hydro-lyase activity"/>
    <property type="evidence" value="ECO:0007669"/>
    <property type="project" value="UniProtKB-ARBA"/>
</dbReference>
<dbReference type="AlphaFoldDB" id="A0A0U2N6I0"/>
<evidence type="ECO:0000256" key="2">
    <source>
        <dbReference type="ARBA" id="ARBA00023239"/>
    </source>
</evidence>
<gene>
    <name evidence="3" type="ORF">AUC31_13185</name>
</gene>
<protein>
    <submittedName>
        <fullName evidence="3">Enoyl-CoA hydratase</fullName>
    </submittedName>
</protein>
<dbReference type="STRING" id="200991.AUC31_13185"/>
<dbReference type="FunFam" id="1.10.12.10:FF:000001">
    <property type="entry name" value="Probable enoyl-CoA hydratase, mitochondrial"/>
    <property type="match status" value="1"/>
</dbReference>
<evidence type="ECO:0000313" key="3">
    <source>
        <dbReference type="EMBL" id="ALS76089.1"/>
    </source>
</evidence>
<comment type="similarity">
    <text evidence="1">Belongs to the enoyl-CoA hydratase/isomerase family.</text>
</comment>
<dbReference type="EMBL" id="CP013659">
    <property type="protein sequence ID" value="ALS76089.1"/>
    <property type="molecule type" value="Genomic_DNA"/>
</dbReference>
<keyword evidence="4" id="KW-1185">Reference proteome</keyword>
<dbReference type="SUPFAM" id="SSF52096">
    <property type="entry name" value="ClpP/crotonase"/>
    <property type="match status" value="1"/>
</dbReference>
<dbReference type="Gene3D" id="3.90.226.10">
    <property type="entry name" value="2-enoyl-CoA Hydratase, Chain A, domain 1"/>
    <property type="match status" value="1"/>
</dbReference>